<gene>
    <name evidence="1" type="ORF">BV102_01244</name>
</gene>
<evidence type="ECO:0000313" key="2">
    <source>
        <dbReference type="Proteomes" id="UP000238532"/>
    </source>
</evidence>
<proteinExistence type="predicted"/>
<accession>A0A2S9RP32</accession>
<name>A0A2S9RP32_HAEIF</name>
<dbReference type="AlphaFoldDB" id="A0A2S9RP32"/>
<dbReference type="Proteomes" id="UP000238532">
    <property type="component" value="Unassembled WGS sequence"/>
</dbReference>
<protein>
    <submittedName>
        <fullName evidence="1">Uncharacterized protein</fullName>
    </submittedName>
</protein>
<evidence type="ECO:0000313" key="1">
    <source>
        <dbReference type="EMBL" id="PRJ59575.1"/>
    </source>
</evidence>
<reference evidence="1 2" key="1">
    <citation type="submission" date="2017-04" db="EMBL/GenBank/DDBJ databases">
        <title>Haemophilus influenzae in COPD genome sequencing project.</title>
        <authorList>
            <person name="Murphy T.F."/>
            <person name="Kong Y."/>
            <person name="Nadendla S."/>
            <person name="Tettelin H."/>
            <person name="Pettigrew M."/>
        </authorList>
    </citation>
    <scope>NUCLEOTIDE SEQUENCE [LARGE SCALE GENOMIC DNA]</scope>
    <source>
        <strain evidence="1 2">56P127H1</strain>
    </source>
</reference>
<comment type="caution">
    <text evidence="1">The sequence shown here is derived from an EMBL/GenBank/DDBJ whole genome shotgun (WGS) entry which is preliminary data.</text>
</comment>
<dbReference type="EMBL" id="NEBY01000256">
    <property type="protein sequence ID" value="PRJ59575.1"/>
    <property type="molecule type" value="Genomic_DNA"/>
</dbReference>
<sequence>MAGYEKMFETSFGNLLGMDNSSLQAMNIMKQYGKDDLYLGSHSRGTLTLSNALKALNTEDNRAKKLLSGTTIKMVGPAADVTRADGYLSQLQMGKERTTSDGSIRIENHASDPVGSMPILLGGNPATTSENNLNKGWVARISDIFGDTSSVHNCYGLGQKQCVTDGYRTKVDLKMGNEETIFNLNKSKGE</sequence>
<organism evidence="1 2">
    <name type="scientific">Haemophilus influenzae</name>
    <dbReference type="NCBI Taxonomy" id="727"/>
    <lineage>
        <taxon>Bacteria</taxon>
        <taxon>Pseudomonadati</taxon>
        <taxon>Pseudomonadota</taxon>
        <taxon>Gammaproteobacteria</taxon>
        <taxon>Pasteurellales</taxon>
        <taxon>Pasteurellaceae</taxon>
        <taxon>Haemophilus</taxon>
    </lineage>
</organism>